<dbReference type="EMBL" id="CP043875">
    <property type="protein sequence ID" value="WOF15395.1"/>
    <property type="molecule type" value="Genomic_DNA"/>
</dbReference>
<keyword evidence="2" id="KW-1185">Reference proteome</keyword>
<dbReference type="Pfam" id="PF13692">
    <property type="entry name" value="Glyco_trans_1_4"/>
    <property type="match status" value="1"/>
</dbReference>
<dbReference type="AlphaFoldDB" id="A0AA97F9N9"/>
<evidence type="ECO:0000313" key="2">
    <source>
        <dbReference type="Proteomes" id="UP001301797"/>
    </source>
</evidence>
<gene>
    <name evidence="1" type="ORF">F1737_01195</name>
</gene>
<organism evidence="1 2">
    <name type="scientific">Methanochimaera problematica</name>
    <dbReference type="NCBI Taxonomy" id="2609417"/>
    <lineage>
        <taxon>Archaea</taxon>
        <taxon>Methanobacteriati</taxon>
        <taxon>Methanobacteriota</taxon>
        <taxon>Stenosarchaea group</taxon>
        <taxon>Methanomicrobia</taxon>
        <taxon>Methanomicrobiales</taxon>
        <taxon>Methanomicrobiaceae</taxon>
        <taxon>Methanochimaera</taxon>
    </lineage>
</organism>
<reference evidence="1 2" key="1">
    <citation type="submission" date="2019-09" db="EMBL/GenBank/DDBJ databases">
        <title>The complete genome of Methanoplanus sp. FWC-SCC4.</title>
        <authorList>
            <person name="Chen S.-C."/>
            <person name="Zhou Y.-Z."/>
            <person name="Lai M.-C."/>
        </authorList>
    </citation>
    <scope>NUCLEOTIDE SEQUENCE [LARGE SCALE GENOMIC DNA]</scope>
    <source>
        <strain evidence="1 2">FWC-SCC4</strain>
    </source>
</reference>
<evidence type="ECO:0000313" key="1">
    <source>
        <dbReference type="EMBL" id="WOF15395.1"/>
    </source>
</evidence>
<protein>
    <submittedName>
        <fullName evidence="1">Glycosyltransferase family 4 protein</fullName>
    </submittedName>
</protein>
<name>A0AA97F9N9_9EURY</name>
<sequence>MKKFAIISPLLPPTNSGQPLVLHSLLKNFNPEDYCLISEADYSDNIIGRHSEKKLNCKYFCIKLFSKKYYLNRLMEKMILKFNFLLPEKFLKNLIKKRIACIEKILADEKCEVAIACTGSIFDPVATYYAAKNLGIKFIFYVFDMYSQQFTFQEGIAFTKKYEKILLNNSDKLILTNEFVHNEYLSDYGVKGVIIHNPVPCELKKEPGNLYNSGFNADDMEILYAGSIYAAHYDAFRNLVGALKKIKKGKLRIITSQREFVLKIKGIKGPVIYEKIKSQSEVFELQRKTDILFLPLAFNSPYPKLINNSSPGKMGEYLASGKPVLVHAPPDSFLSWYFREYNCGIVADKADPDYLAKKIGEIIDDKDLREEIVNNALRCADRDFSVLSGYETLKYVINS</sequence>
<dbReference type="Proteomes" id="UP001301797">
    <property type="component" value="Chromosome"/>
</dbReference>
<dbReference type="GeneID" id="85228743"/>
<dbReference type="SUPFAM" id="SSF53756">
    <property type="entry name" value="UDP-Glycosyltransferase/glycogen phosphorylase"/>
    <property type="match status" value="1"/>
</dbReference>
<dbReference type="Gene3D" id="3.40.50.2000">
    <property type="entry name" value="Glycogen Phosphorylase B"/>
    <property type="match status" value="2"/>
</dbReference>
<proteinExistence type="predicted"/>
<accession>A0AA97F9N9</accession>
<dbReference type="KEGG" id="mefw:F1737_01195"/>
<dbReference type="RefSeq" id="WP_317136965.1">
    <property type="nucleotide sequence ID" value="NZ_CP043875.1"/>
</dbReference>